<dbReference type="InterPro" id="IPR025158">
    <property type="entry name" value="Mg_chelat-rel_C"/>
</dbReference>
<dbReference type="PATRIC" id="fig|1121305.3.peg.543"/>
<dbReference type="InterPro" id="IPR014721">
    <property type="entry name" value="Ribsml_uS5_D2-typ_fold_subgr"/>
</dbReference>
<dbReference type="PANTHER" id="PTHR32039">
    <property type="entry name" value="MAGNESIUM-CHELATASE SUBUNIT CHLI"/>
    <property type="match status" value="1"/>
</dbReference>
<dbReference type="Gene3D" id="3.40.50.300">
    <property type="entry name" value="P-loop containing nucleotide triphosphate hydrolases"/>
    <property type="match status" value="1"/>
</dbReference>
<dbReference type="InterPro" id="IPR020568">
    <property type="entry name" value="Ribosomal_Su5_D2-typ_SF"/>
</dbReference>
<dbReference type="InterPro" id="IPR045006">
    <property type="entry name" value="CHLI-like"/>
</dbReference>
<organism evidence="3 4">
    <name type="scientific">Clostridium colicanis DSM 13634</name>
    <dbReference type="NCBI Taxonomy" id="1121305"/>
    <lineage>
        <taxon>Bacteria</taxon>
        <taxon>Bacillati</taxon>
        <taxon>Bacillota</taxon>
        <taxon>Clostridia</taxon>
        <taxon>Eubacteriales</taxon>
        <taxon>Clostridiaceae</taxon>
        <taxon>Clostridium</taxon>
    </lineage>
</organism>
<dbReference type="InterPro" id="IPR003593">
    <property type="entry name" value="AAA+_ATPase"/>
</dbReference>
<dbReference type="Pfam" id="PF01078">
    <property type="entry name" value="Mg_chelatase"/>
    <property type="match status" value="1"/>
</dbReference>
<proteinExistence type="inferred from homology"/>
<dbReference type="GO" id="GO:0005524">
    <property type="term" value="F:ATP binding"/>
    <property type="evidence" value="ECO:0007669"/>
    <property type="project" value="InterPro"/>
</dbReference>
<dbReference type="InterPro" id="IPR004482">
    <property type="entry name" value="Mg_chelat-rel"/>
</dbReference>
<comment type="caution">
    <text evidence="3">The sequence shown here is derived from an EMBL/GenBank/DDBJ whole genome shotgun (WGS) entry which is preliminary data.</text>
</comment>
<evidence type="ECO:0000259" key="2">
    <source>
        <dbReference type="SMART" id="SM00382"/>
    </source>
</evidence>
<accession>A0A151AQP7</accession>
<feature type="domain" description="AAA+ ATPase" evidence="2">
    <location>
        <begin position="209"/>
        <end position="392"/>
    </location>
</feature>
<dbReference type="InterPro" id="IPR000523">
    <property type="entry name" value="Mg_chelatse_chII-like_cat_dom"/>
</dbReference>
<dbReference type="InterPro" id="IPR027417">
    <property type="entry name" value="P-loop_NTPase"/>
</dbReference>
<evidence type="ECO:0000256" key="1">
    <source>
        <dbReference type="ARBA" id="ARBA00006354"/>
    </source>
</evidence>
<dbReference type="NCBIfam" id="TIGR00368">
    <property type="entry name" value="YifB family Mg chelatase-like AAA ATPase"/>
    <property type="match status" value="1"/>
</dbReference>
<dbReference type="SUPFAM" id="SSF52540">
    <property type="entry name" value="P-loop containing nucleoside triphosphate hydrolases"/>
    <property type="match status" value="1"/>
</dbReference>
<dbReference type="SMART" id="SM00382">
    <property type="entry name" value="AAA"/>
    <property type="match status" value="1"/>
</dbReference>
<dbReference type="RefSeq" id="WP_061857466.1">
    <property type="nucleotide sequence ID" value="NZ_LTBB01000002.1"/>
</dbReference>
<dbReference type="Proteomes" id="UP000075374">
    <property type="component" value="Unassembled WGS sequence"/>
</dbReference>
<gene>
    <name evidence="3" type="primary">comM</name>
    <name evidence="3" type="ORF">CLCOL_05380</name>
</gene>
<sequence length="506" mass="56708">MAIKINSATFMGVNGKVIDVEIDITNGFPSFNIVGLADTSVKESKERVRAAIINSGFDFPLKRITVNLAPADLKKEGSLLDLPIALAILIATNQVSDKNIQKFLFMGELSLLGELKRIKGALPIVIDAVNEHILKFVIPLENAEECGVVKDAQIYPFQNLKQVTEFLTYGDLMPYKCQNILASTSYNYDFRDVLGQESCKRAIEVAAAGGHNIIMYGPPGCGKTMIAKRIPSILPKLSYEEALEVTKIYSISNKIDKLDGLIKERPFRSPHHTSSQISLVGGGSKLIPGEISLAHHGVLFLDEILEFNKRTLEALRQPLEDKVVNISRVNGSVKYPANFMLVGAMNPCPCGFYGSRVKSCICSDNDIKTYINKLSKPLLDRIDMFIGVNPISYKDLNSKRVSETSKCIRQRIEVARKIQKDRFKNEAIYCNAQMNDNLLKKYCKLDIQAESIIEKIYEKFKISARGYSRILKVSRTIADLKNRNNISKEDVIEALQYRKFIDRNIV</sequence>
<dbReference type="Pfam" id="PF13335">
    <property type="entry name" value="Mg_chelatase_C"/>
    <property type="match status" value="1"/>
</dbReference>
<dbReference type="SUPFAM" id="SSF54211">
    <property type="entry name" value="Ribosomal protein S5 domain 2-like"/>
    <property type="match status" value="1"/>
</dbReference>
<keyword evidence="4" id="KW-1185">Reference proteome</keyword>
<dbReference type="AlphaFoldDB" id="A0A151AQP7"/>
<dbReference type="PANTHER" id="PTHR32039:SF7">
    <property type="entry name" value="COMPETENCE PROTEIN COMM"/>
    <property type="match status" value="1"/>
</dbReference>
<evidence type="ECO:0000313" key="3">
    <source>
        <dbReference type="EMBL" id="KYH29900.1"/>
    </source>
</evidence>
<evidence type="ECO:0000313" key="4">
    <source>
        <dbReference type="Proteomes" id="UP000075374"/>
    </source>
</evidence>
<dbReference type="Gene3D" id="3.30.230.10">
    <property type="match status" value="1"/>
</dbReference>
<dbReference type="STRING" id="1121305.CLCOL_05380"/>
<name>A0A151AQP7_9CLOT</name>
<dbReference type="Pfam" id="PF13541">
    <property type="entry name" value="ChlI"/>
    <property type="match status" value="1"/>
</dbReference>
<protein>
    <submittedName>
        <fullName evidence="3">Competence protein ComM</fullName>
    </submittedName>
</protein>
<comment type="similarity">
    <text evidence="1">Belongs to the Mg-chelatase subunits D/I family. ComM subfamily.</text>
</comment>
<dbReference type="EMBL" id="LTBB01000002">
    <property type="protein sequence ID" value="KYH29900.1"/>
    <property type="molecule type" value="Genomic_DNA"/>
</dbReference>
<reference evidence="3 4" key="1">
    <citation type="submission" date="2016-02" db="EMBL/GenBank/DDBJ databases">
        <title>Genome sequence of Clostridium colicanis DSM 13634.</title>
        <authorList>
            <person name="Poehlein A."/>
            <person name="Daniel R."/>
        </authorList>
    </citation>
    <scope>NUCLEOTIDE SEQUENCE [LARGE SCALE GENOMIC DNA]</scope>
    <source>
        <strain evidence="3 4">DSM 13634</strain>
    </source>
</reference>